<dbReference type="PANTHER" id="PTHR46509">
    <property type="entry name" value="PHOSPHOADENOSINE PHOSPHOSULFATE REDUCTASE"/>
    <property type="match status" value="1"/>
</dbReference>
<evidence type="ECO:0000313" key="13">
    <source>
        <dbReference type="EMBL" id="OCB61395.1"/>
    </source>
</evidence>
<dbReference type="GO" id="GO:0070814">
    <property type="term" value="P:hydrogen sulfide biosynthetic process"/>
    <property type="evidence" value="ECO:0007669"/>
    <property type="project" value="UniProtKB-UniRule"/>
</dbReference>
<dbReference type="GO" id="GO:0019379">
    <property type="term" value="P:sulfate assimilation, phosphoadenylyl sulfate reduction by phosphoadenylyl-sulfate reductase (thioredoxin)"/>
    <property type="evidence" value="ECO:0007669"/>
    <property type="project" value="UniProtKB-UniRule"/>
</dbReference>
<organism evidence="13 14">
    <name type="scientific">Mycobacterium malmoense</name>
    <dbReference type="NCBI Taxonomy" id="1780"/>
    <lineage>
        <taxon>Bacteria</taxon>
        <taxon>Bacillati</taxon>
        <taxon>Actinomycetota</taxon>
        <taxon>Actinomycetes</taxon>
        <taxon>Mycobacteriales</taxon>
        <taxon>Mycobacteriaceae</taxon>
        <taxon>Mycobacterium</taxon>
    </lineage>
</organism>
<dbReference type="EMBL" id="MBEE01000031">
    <property type="protein sequence ID" value="OCB61395.1"/>
    <property type="molecule type" value="Genomic_DNA"/>
</dbReference>
<dbReference type="NCBIfam" id="TIGR00434">
    <property type="entry name" value="cysH"/>
    <property type="match status" value="1"/>
</dbReference>
<keyword evidence="11" id="KW-0479">Metal-binding</keyword>
<evidence type="ECO:0000256" key="2">
    <source>
        <dbReference type="ARBA" id="ARBA00022490"/>
    </source>
</evidence>
<dbReference type="InterPro" id="IPR014729">
    <property type="entry name" value="Rossmann-like_a/b/a_fold"/>
</dbReference>
<dbReference type="PANTHER" id="PTHR46509:SF1">
    <property type="entry name" value="PHOSPHOADENOSINE PHOSPHOSULFATE REDUCTASE"/>
    <property type="match status" value="1"/>
</dbReference>
<feature type="domain" description="Phosphoadenosine phosphosulphate reductase" evidence="12">
    <location>
        <begin position="56"/>
        <end position="221"/>
    </location>
</feature>
<dbReference type="CDD" id="cd23945">
    <property type="entry name" value="PAPS_reductase"/>
    <property type="match status" value="1"/>
</dbReference>
<feature type="binding site" evidence="11">
    <location>
        <position position="219"/>
    </location>
    <ligand>
        <name>[4Fe-4S] cluster</name>
        <dbReference type="ChEBI" id="CHEBI:49883"/>
    </ligand>
</feature>
<dbReference type="NCBIfam" id="TIGR02055">
    <property type="entry name" value="APS_reductase"/>
    <property type="match status" value="1"/>
</dbReference>
<proteinExistence type="inferred from homology"/>
<comment type="function">
    <text evidence="5 11">Catalyzes the formation of sulfite from adenosine 5'-phosphosulfate (APS) using thioredoxin as an electron donor.</text>
</comment>
<evidence type="ECO:0000256" key="8">
    <source>
        <dbReference type="ARBA" id="ARBA00029514"/>
    </source>
</evidence>
<dbReference type="GO" id="GO:0043866">
    <property type="term" value="F:adenylyl-sulfate reductase (thioredoxin) activity"/>
    <property type="evidence" value="ECO:0007669"/>
    <property type="project" value="UniProtKB-EC"/>
</dbReference>
<evidence type="ECO:0000259" key="12">
    <source>
        <dbReference type="Pfam" id="PF01507"/>
    </source>
</evidence>
<keyword evidence="4 11" id="KW-0408">Iron</keyword>
<comment type="similarity">
    <text evidence="1 11">Belongs to the PAPS reductase family. CysH subfamily.</text>
</comment>
<dbReference type="EC" id="1.8.4.10" evidence="7 11"/>
<dbReference type="Gene3D" id="3.40.50.620">
    <property type="entry name" value="HUPs"/>
    <property type="match status" value="1"/>
</dbReference>
<evidence type="ECO:0000256" key="11">
    <source>
        <dbReference type="HAMAP-Rule" id="MF_00063"/>
    </source>
</evidence>
<dbReference type="GO" id="GO:0005737">
    <property type="term" value="C:cytoplasm"/>
    <property type="evidence" value="ECO:0007669"/>
    <property type="project" value="UniProtKB-SubCell"/>
</dbReference>
<dbReference type="HAMAP" id="MF_00063">
    <property type="entry name" value="CysH"/>
    <property type="match status" value="1"/>
</dbReference>
<gene>
    <name evidence="11" type="primary">cysH</name>
    <name evidence="13" type="ORF">A5677_13190</name>
</gene>
<keyword evidence="2 11" id="KW-0963">Cytoplasm</keyword>
<dbReference type="GO" id="GO:0019344">
    <property type="term" value="P:cysteine biosynthetic process"/>
    <property type="evidence" value="ECO:0007669"/>
    <property type="project" value="InterPro"/>
</dbReference>
<keyword evidence="11" id="KW-0411">Iron-sulfur</keyword>
<evidence type="ECO:0000256" key="1">
    <source>
        <dbReference type="ARBA" id="ARBA00009732"/>
    </source>
</evidence>
<comment type="caution">
    <text evidence="13">The sequence shown here is derived from an EMBL/GenBank/DDBJ whole genome shotgun (WGS) entry which is preliminary data.</text>
</comment>
<dbReference type="InterPro" id="IPR002500">
    <property type="entry name" value="PAPS_reduct_dom"/>
</dbReference>
<feature type="binding site" evidence="11">
    <location>
        <position position="216"/>
    </location>
    <ligand>
        <name>[4Fe-4S] cluster</name>
        <dbReference type="ChEBI" id="CHEBI:49883"/>
    </ligand>
</feature>
<dbReference type="PIRSF" id="PIRSF000857">
    <property type="entry name" value="PAPS_reductase"/>
    <property type="match status" value="1"/>
</dbReference>
<evidence type="ECO:0000256" key="4">
    <source>
        <dbReference type="ARBA" id="ARBA00023004"/>
    </source>
</evidence>
<sequence>MSGQATKRTEAELRDLAARGAAELEGASATEVLRWTDETFGGAQGPRGWATCNYVLTSSMQEAVLIDLASKVRPGVPVVFLDTGYHFAETIGTRDAVESVYDIHVLNVTPDQTVAEQDRLLGNNLFTRDPGECCRLRKVVPLRRVLSGYSAWVTGLRRSEAATRANAPVIGFDEGFKLVKINPLVTWTDEDMQNYIDEHGVLVNPLVYDGYPSIGCAPCTAKPVAGADPRSGRWQGLSKTECGLHAS</sequence>
<feature type="active site" description="Nucleophile; cysteine thiosulfonate intermediate" evidence="11">
    <location>
        <position position="242"/>
    </location>
</feature>
<evidence type="ECO:0000313" key="14">
    <source>
        <dbReference type="Proteomes" id="UP000092683"/>
    </source>
</evidence>
<comment type="catalytic activity">
    <reaction evidence="11">
        <text>[thioredoxin]-disulfide + sulfite + AMP + 2 H(+) = adenosine 5'-phosphosulfate + [thioredoxin]-dithiol</text>
        <dbReference type="Rhea" id="RHEA:21976"/>
        <dbReference type="Rhea" id="RHEA-COMP:10698"/>
        <dbReference type="Rhea" id="RHEA-COMP:10700"/>
        <dbReference type="ChEBI" id="CHEBI:15378"/>
        <dbReference type="ChEBI" id="CHEBI:17359"/>
        <dbReference type="ChEBI" id="CHEBI:29950"/>
        <dbReference type="ChEBI" id="CHEBI:50058"/>
        <dbReference type="ChEBI" id="CHEBI:58243"/>
        <dbReference type="ChEBI" id="CHEBI:456215"/>
        <dbReference type="EC" id="1.8.4.10"/>
    </reaction>
</comment>
<dbReference type="Proteomes" id="UP000092683">
    <property type="component" value="Unassembled WGS sequence"/>
</dbReference>
<comment type="subcellular location">
    <subcellularLocation>
        <location evidence="11">Cytoplasm</location>
    </subcellularLocation>
</comment>
<dbReference type="GO" id="GO:0046872">
    <property type="term" value="F:metal ion binding"/>
    <property type="evidence" value="ECO:0007669"/>
    <property type="project" value="UniProtKB-KW"/>
</dbReference>
<dbReference type="AlphaFoldDB" id="A0A1B9DD52"/>
<dbReference type="OrthoDB" id="9794018at2"/>
<reference evidence="13 14" key="1">
    <citation type="submission" date="2016-06" db="EMBL/GenBank/DDBJ databases">
        <authorList>
            <person name="Kjaerup R.B."/>
            <person name="Dalgaard T.S."/>
            <person name="Juul-Madsen H.R."/>
        </authorList>
    </citation>
    <scope>NUCLEOTIDE SEQUENCE [LARGE SCALE GENOMIC DNA]</scope>
    <source>
        <strain evidence="13 14">E3012</strain>
    </source>
</reference>
<dbReference type="GO" id="GO:0051539">
    <property type="term" value="F:4 iron, 4 sulfur cluster binding"/>
    <property type="evidence" value="ECO:0007669"/>
    <property type="project" value="UniProtKB-UniRule"/>
</dbReference>
<comment type="pathway">
    <text evidence="6 11">Sulfur metabolism; hydrogen sulfide biosynthesis; sulfite from sulfate.</text>
</comment>
<dbReference type="Pfam" id="PF01507">
    <property type="entry name" value="PAPS_reduct"/>
    <property type="match status" value="1"/>
</dbReference>
<evidence type="ECO:0000256" key="6">
    <source>
        <dbReference type="ARBA" id="ARBA00024327"/>
    </source>
</evidence>
<evidence type="ECO:0000256" key="10">
    <source>
        <dbReference type="ARBA" id="ARBA00032041"/>
    </source>
</evidence>
<comment type="cofactor">
    <cofactor evidence="11">
        <name>[4Fe-4S] cluster</name>
        <dbReference type="ChEBI" id="CHEBI:49883"/>
    </cofactor>
    <text evidence="11">Binds 1 [4Fe-4S] cluster per subunit.</text>
</comment>
<evidence type="ECO:0000256" key="3">
    <source>
        <dbReference type="ARBA" id="ARBA00023002"/>
    </source>
</evidence>
<protein>
    <recommendedName>
        <fullName evidence="8 11">Adenosine 5'-phosphosulfate reductase</fullName>
        <shortName evidence="11">APS reductase</shortName>
        <ecNumber evidence="7 11">1.8.4.10</ecNumber>
    </recommendedName>
    <alternativeName>
        <fullName evidence="10 11">5'-adenylylsulfate reductase</fullName>
    </alternativeName>
    <alternativeName>
        <fullName evidence="9 11">Thioredoxin-dependent 5'-adenylylsulfate reductase</fullName>
    </alternativeName>
</protein>
<evidence type="ECO:0000256" key="5">
    <source>
        <dbReference type="ARBA" id="ARBA00024298"/>
    </source>
</evidence>
<feature type="binding site" evidence="11">
    <location>
        <position position="134"/>
    </location>
    <ligand>
        <name>[4Fe-4S] cluster</name>
        <dbReference type="ChEBI" id="CHEBI:49883"/>
    </ligand>
</feature>
<dbReference type="NCBIfam" id="NF002537">
    <property type="entry name" value="PRK02090.1"/>
    <property type="match status" value="1"/>
</dbReference>
<accession>A0A1B9DD52</accession>
<keyword evidence="3 11" id="KW-0560">Oxidoreductase</keyword>
<dbReference type="RefSeq" id="WP_065478840.1">
    <property type="nucleotide sequence ID" value="NZ_MBEE01000031.1"/>
</dbReference>
<name>A0A1B9DD52_MYCMA</name>
<feature type="binding site" evidence="11">
    <location>
        <position position="133"/>
    </location>
    <ligand>
        <name>[4Fe-4S] cluster</name>
        <dbReference type="ChEBI" id="CHEBI:49883"/>
    </ligand>
</feature>
<dbReference type="InterPro" id="IPR011798">
    <property type="entry name" value="APS_reductase"/>
</dbReference>
<evidence type="ECO:0000256" key="9">
    <source>
        <dbReference type="ARBA" id="ARBA00030894"/>
    </source>
</evidence>
<dbReference type="InterPro" id="IPR004511">
    <property type="entry name" value="PAPS/APS_Rdtase"/>
</dbReference>
<dbReference type="SUPFAM" id="SSF52402">
    <property type="entry name" value="Adenine nucleotide alpha hydrolases-like"/>
    <property type="match status" value="1"/>
</dbReference>
<dbReference type="GO" id="GO:0004604">
    <property type="term" value="F:phosphoadenylyl-sulfate reductase (thioredoxin) activity"/>
    <property type="evidence" value="ECO:0007669"/>
    <property type="project" value="UniProtKB-UniRule"/>
</dbReference>
<evidence type="ECO:0000256" key="7">
    <source>
        <dbReference type="ARBA" id="ARBA00024386"/>
    </source>
</evidence>